<feature type="region of interest" description="Disordered" evidence="2">
    <location>
        <begin position="511"/>
        <end position="543"/>
    </location>
</feature>
<dbReference type="PANTHER" id="PTHR39597:SF1">
    <property type="entry name" value="UBA DOMAIN-CONTAINING PROTEIN RUP1"/>
    <property type="match status" value="1"/>
</dbReference>
<feature type="compositionally biased region" description="Basic and acidic residues" evidence="2">
    <location>
        <begin position="523"/>
        <end position="540"/>
    </location>
</feature>
<dbReference type="Pfam" id="PF00627">
    <property type="entry name" value="UBA"/>
    <property type="match status" value="1"/>
</dbReference>
<evidence type="ECO:0000256" key="1">
    <source>
        <dbReference type="SAM" id="Coils"/>
    </source>
</evidence>
<dbReference type="InterPro" id="IPR015940">
    <property type="entry name" value="UBA"/>
</dbReference>
<name>A0A3N4KPA2_9PEZI</name>
<dbReference type="STRING" id="1392247.A0A3N4KPA2"/>
<dbReference type="EMBL" id="ML119179">
    <property type="protein sequence ID" value="RPB07605.1"/>
    <property type="molecule type" value="Genomic_DNA"/>
</dbReference>
<dbReference type="InParanoid" id="A0A3N4KPA2"/>
<proteinExistence type="predicted"/>
<reference evidence="4 5" key="1">
    <citation type="journal article" date="2018" name="Nat. Ecol. Evol.">
        <title>Pezizomycetes genomes reveal the molecular basis of ectomycorrhizal truffle lifestyle.</title>
        <authorList>
            <person name="Murat C."/>
            <person name="Payen T."/>
            <person name="Noel B."/>
            <person name="Kuo A."/>
            <person name="Morin E."/>
            <person name="Chen J."/>
            <person name="Kohler A."/>
            <person name="Krizsan K."/>
            <person name="Balestrini R."/>
            <person name="Da Silva C."/>
            <person name="Montanini B."/>
            <person name="Hainaut M."/>
            <person name="Levati E."/>
            <person name="Barry K.W."/>
            <person name="Belfiori B."/>
            <person name="Cichocki N."/>
            <person name="Clum A."/>
            <person name="Dockter R.B."/>
            <person name="Fauchery L."/>
            <person name="Guy J."/>
            <person name="Iotti M."/>
            <person name="Le Tacon F."/>
            <person name="Lindquist E.A."/>
            <person name="Lipzen A."/>
            <person name="Malagnac F."/>
            <person name="Mello A."/>
            <person name="Molinier V."/>
            <person name="Miyauchi S."/>
            <person name="Poulain J."/>
            <person name="Riccioni C."/>
            <person name="Rubini A."/>
            <person name="Sitrit Y."/>
            <person name="Splivallo R."/>
            <person name="Traeger S."/>
            <person name="Wang M."/>
            <person name="Zifcakova L."/>
            <person name="Wipf D."/>
            <person name="Zambonelli A."/>
            <person name="Paolocci F."/>
            <person name="Nowrousian M."/>
            <person name="Ottonello S."/>
            <person name="Baldrian P."/>
            <person name="Spatafora J.W."/>
            <person name="Henrissat B."/>
            <person name="Nagy L.G."/>
            <person name="Aury J.M."/>
            <person name="Wincker P."/>
            <person name="Grigoriev I.V."/>
            <person name="Bonfante P."/>
            <person name="Martin F.M."/>
        </authorList>
    </citation>
    <scope>NUCLEOTIDE SEQUENCE [LARGE SCALE GENOMIC DNA]</scope>
    <source>
        <strain evidence="4 5">CCBAS932</strain>
    </source>
</reference>
<dbReference type="InterPro" id="IPR009060">
    <property type="entry name" value="UBA-like_sf"/>
</dbReference>
<protein>
    <recommendedName>
        <fullName evidence="3">UBA domain-containing protein</fullName>
    </recommendedName>
</protein>
<keyword evidence="5" id="KW-1185">Reference proteome</keyword>
<dbReference type="AlphaFoldDB" id="A0A3N4KPA2"/>
<dbReference type="GO" id="GO:0005829">
    <property type="term" value="C:cytosol"/>
    <property type="evidence" value="ECO:0007669"/>
    <property type="project" value="TreeGrafter"/>
</dbReference>
<dbReference type="SMART" id="SM00165">
    <property type="entry name" value="UBA"/>
    <property type="match status" value="1"/>
</dbReference>
<dbReference type="Gene3D" id="1.10.8.10">
    <property type="entry name" value="DNA helicase RuvA subunit, C-terminal domain"/>
    <property type="match status" value="1"/>
</dbReference>
<gene>
    <name evidence="4" type="ORF">P167DRAFT_609376</name>
</gene>
<dbReference type="GO" id="GO:0005634">
    <property type="term" value="C:nucleus"/>
    <property type="evidence" value="ECO:0007669"/>
    <property type="project" value="TreeGrafter"/>
</dbReference>
<dbReference type="PROSITE" id="PS50030">
    <property type="entry name" value="UBA"/>
    <property type="match status" value="1"/>
</dbReference>
<evidence type="ECO:0000313" key="4">
    <source>
        <dbReference type="EMBL" id="RPB07605.1"/>
    </source>
</evidence>
<dbReference type="GO" id="GO:0016579">
    <property type="term" value="P:protein deubiquitination"/>
    <property type="evidence" value="ECO:0007669"/>
    <property type="project" value="TreeGrafter"/>
</dbReference>
<evidence type="ECO:0000256" key="2">
    <source>
        <dbReference type="SAM" id="MobiDB-lite"/>
    </source>
</evidence>
<organism evidence="4 5">
    <name type="scientific">Morchella conica CCBAS932</name>
    <dbReference type="NCBI Taxonomy" id="1392247"/>
    <lineage>
        <taxon>Eukaryota</taxon>
        <taxon>Fungi</taxon>
        <taxon>Dikarya</taxon>
        <taxon>Ascomycota</taxon>
        <taxon>Pezizomycotina</taxon>
        <taxon>Pezizomycetes</taxon>
        <taxon>Pezizales</taxon>
        <taxon>Morchellaceae</taxon>
        <taxon>Morchella</taxon>
    </lineage>
</organism>
<dbReference type="SUPFAM" id="SSF46934">
    <property type="entry name" value="UBA-like"/>
    <property type="match status" value="1"/>
</dbReference>
<dbReference type="OrthoDB" id="4489171at2759"/>
<sequence>MKMNEIGVDENKIEALVQLGLPRDAAVQSLKSCNGQLERAAEYYYGGDYQKAQDSVKWSEEVWAAPREGPTGPALPPEFRIQSLDVLPPSVFEPDSRPPSRISNRKPIDLTDGDENDPELARALAASLQESSGDHSGGYFSQQESGITHTSPTNPNFGRAPPEREYEPNQWALTTTQTHEIFLDPFPADRKRIQGDPSFLRPDKSGGNLAALITILHAIPGAREALLFRTLVSPDYGHDDQWWNGQTIRKLRIVNVDEHLEAFAPEEIVEAQRLMAFLDQTTRAYGSVEGLSSLQSIQNDPHSGNSLQSSTITEKISVYSSSDRLLVAGIIAAFFDAWRIATDKVVYDLGENVHFVNPFVSTATQRPREASISEVEPQISHQKFGDLTLISYAEDATLYDAIDRVVWILDDNDVFVEFSDVLCISIKPDINDIPRIGCRLDIPMTFYPDRYTEDWIEPVREIRKQIEEKRALIVDIEIKEEKLRNFRSKKIGGRNPTYDPKILLESVIEHLSTPQPPTPSPADDGHEDVPTESQKDKPELQQDADIQSQMGDSLYSQDRDQDTVHMLKSILSQLEKKLDDLSVKKEEAHKEFKKLKDLLTSPETSDPNLPALTKYSLRGFSTEPTVVYVLIPDDTIGVSIDGASSSSANTSGEQWWCIHWGTTSNSGWDDTPTASYEVKKVALEEVQSAMKNTGDGSLLLVYANDNALIPPDGVHMFLPTALQTFVERDNAAFKAELQPTSPGKKRHSDWLEDEDEAVDMNSFLSKKASSSRSSVTLENEAPATRRNSLEGAEMEMTEGVDPTATLGETMITHLPDGNFINTSELAPPPRQEEMTERGHISPVAKAFHLDKNRERDIEMMDVEHVENAGTELEDLAKT</sequence>
<evidence type="ECO:0000259" key="3">
    <source>
        <dbReference type="PROSITE" id="PS50030"/>
    </source>
</evidence>
<dbReference type="InterPro" id="IPR055335">
    <property type="entry name" value="Ucp6/RUP1"/>
</dbReference>
<evidence type="ECO:0000313" key="5">
    <source>
        <dbReference type="Proteomes" id="UP000277580"/>
    </source>
</evidence>
<keyword evidence="1" id="KW-0175">Coiled coil</keyword>
<dbReference type="InterPro" id="IPR003903">
    <property type="entry name" value="UIM_dom"/>
</dbReference>
<feature type="domain" description="UBA" evidence="3">
    <location>
        <begin position="7"/>
        <end position="47"/>
    </location>
</feature>
<dbReference type="PANTHER" id="PTHR39597">
    <property type="entry name" value="UBA DOMAIN-CONTAINING PROTEIN RUP1"/>
    <property type="match status" value="1"/>
</dbReference>
<feature type="compositionally biased region" description="Polar residues" evidence="2">
    <location>
        <begin position="139"/>
        <end position="156"/>
    </location>
</feature>
<dbReference type="PROSITE" id="PS50330">
    <property type="entry name" value="UIM"/>
    <property type="match status" value="1"/>
</dbReference>
<dbReference type="Proteomes" id="UP000277580">
    <property type="component" value="Unassembled WGS sequence"/>
</dbReference>
<feature type="coiled-coil region" evidence="1">
    <location>
        <begin position="564"/>
        <end position="598"/>
    </location>
</feature>
<feature type="region of interest" description="Disordered" evidence="2">
    <location>
        <begin position="88"/>
        <end position="164"/>
    </location>
</feature>
<accession>A0A3N4KPA2</accession>
<dbReference type="CDD" id="cd14291">
    <property type="entry name" value="UBA1_NUB1_like"/>
    <property type="match status" value="1"/>
</dbReference>